<comment type="caution">
    <text evidence="2">The sequence shown here is derived from an EMBL/GenBank/DDBJ whole genome shotgun (WGS) entry which is preliminary data.</text>
</comment>
<sequence length="441" mass="48166">MAFRLFRTSMPPLLTMIDPRLRFVFARRGFVIWIGLFAIGVVSESTAATVEVAVVTADGESVTGGLAEMSDVAIALDLGSEVRTIPLENASRIDFSHSSLPPLPTVVELRSGSKIRVSQVTWDGDDLKLTPSRQAPLTLPVARLRSIRYRTGNPATDTTWLGWNEDARRGDRLAVRRDEKTLDSIDGTVVGIGPQTVQFEMAGNTIAAPIAKLEGILFSSTNPNAESPADPIRVVDTSGSQYLAASVRLAPESEHLDIQLPGQIGHSIPLDQVMSIGFAGGVLRLVEAEVASSRFLAGQNSDAFPAWMQNWFEPRAGEEGSDDSDVVLMRSPSEIRFRIPEGYEKLKVAVRRHPEVDWFLPVGVEVLTDEEVVWSATLEDRESLGLELELGDARTVTLRTSSIGRERDSTTSADPTKDRSNSLLPHQLGGQIQWFGGRLLK</sequence>
<protein>
    <submittedName>
        <fullName evidence="2">Uncharacterized protein</fullName>
    </submittedName>
</protein>
<dbReference type="EMBL" id="SJPM01000022">
    <property type="protein sequence ID" value="TWT88020.1"/>
    <property type="molecule type" value="Genomic_DNA"/>
</dbReference>
<organism evidence="2 3">
    <name type="scientific">Neorhodopirellula pilleata</name>
    <dbReference type="NCBI Taxonomy" id="2714738"/>
    <lineage>
        <taxon>Bacteria</taxon>
        <taxon>Pseudomonadati</taxon>
        <taxon>Planctomycetota</taxon>
        <taxon>Planctomycetia</taxon>
        <taxon>Pirellulales</taxon>
        <taxon>Pirellulaceae</taxon>
        <taxon>Neorhodopirellula</taxon>
    </lineage>
</organism>
<reference evidence="2 3" key="1">
    <citation type="submission" date="2019-02" db="EMBL/GenBank/DDBJ databases">
        <title>Deep-cultivation of Planctomycetes and their phenomic and genomic characterization uncovers novel biology.</title>
        <authorList>
            <person name="Wiegand S."/>
            <person name="Jogler M."/>
            <person name="Boedeker C."/>
            <person name="Pinto D."/>
            <person name="Vollmers J."/>
            <person name="Rivas-Marin E."/>
            <person name="Kohn T."/>
            <person name="Peeters S.H."/>
            <person name="Heuer A."/>
            <person name="Rast P."/>
            <person name="Oberbeckmann S."/>
            <person name="Bunk B."/>
            <person name="Jeske O."/>
            <person name="Meyerdierks A."/>
            <person name="Storesund J.E."/>
            <person name="Kallscheuer N."/>
            <person name="Luecker S."/>
            <person name="Lage O.M."/>
            <person name="Pohl T."/>
            <person name="Merkel B.J."/>
            <person name="Hornburger P."/>
            <person name="Mueller R.-W."/>
            <person name="Bruemmer F."/>
            <person name="Labrenz M."/>
            <person name="Spormann A.M."/>
            <person name="Op Den Camp H."/>
            <person name="Overmann J."/>
            <person name="Amann R."/>
            <person name="Jetten M.S.M."/>
            <person name="Mascher T."/>
            <person name="Medema M.H."/>
            <person name="Devos D.P."/>
            <person name="Kaster A.-K."/>
            <person name="Ovreas L."/>
            <person name="Rohde M."/>
            <person name="Galperin M.Y."/>
            <person name="Jogler C."/>
        </authorList>
    </citation>
    <scope>NUCLEOTIDE SEQUENCE [LARGE SCALE GENOMIC DNA]</scope>
    <source>
        <strain evidence="2 3">Pla100</strain>
    </source>
</reference>
<evidence type="ECO:0000256" key="1">
    <source>
        <dbReference type="SAM" id="MobiDB-lite"/>
    </source>
</evidence>
<keyword evidence="3" id="KW-1185">Reference proteome</keyword>
<feature type="region of interest" description="Disordered" evidence="1">
    <location>
        <begin position="402"/>
        <end position="423"/>
    </location>
</feature>
<evidence type="ECO:0000313" key="2">
    <source>
        <dbReference type="EMBL" id="TWT88020.1"/>
    </source>
</evidence>
<gene>
    <name evidence="2" type="ORF">Pla100_57510</name>
</gene>
<dbReference type="AlphaFoldDB" id="A0A5C5ZLK1"/>
<feature type="compositionally biased region" description="Basic and acidic residues" evidence="1">
    <location>
        <begin position="404"/>
        <end position="420"/>
    </location>
</feature>
<name>A0A5C5ZLK1_9BACT</name>
<accession>A0A5C5ZLK1</accession>
<evidence type="ECO:0000313" key="3">
    <source>
        <dbReference type="Proteomes" id="UP000316213"/>
    </source>
</evidence>
<dbReference type="Proteomes" id="UP000316213">
    <property type="component" value="Unassembled WGS sequence"/>
</dbReference>
<proteinExistence type="predicted"/>